<organism evidence="2">
    <name type="scientific">Aplanochytrium stocchinoi</name>
    <dbReference type="NCBI Taxonomy" id="215587"/>
    <lineage>
        <taxon>Eukaryota</taxon>
        <taxon>Sar</taxon>
        <taxon>Stramenopiles</taxon>
        <taxon>Bigyra</taxon>
        <taxon>Labyrinthulomycetes</taxon>
        <taxon>Thraustochytrida</taxon>
        <taxon>Thraustochytriidae</taxon>
        <taxon>Aplanochytrium</taxon>
    </lineage>
</organism>
<gene>
    <name evidence="2" type="ORF">ASTO00021_LOCUS17114</name>
</gene>
<evidence type="ECO:0000313" key="2">
    <source>
        <dbReference type="EMBL" id="CAE0447134.1"/>
    </source>
</evidence>
<dbReference type="EMBL" id="HBIN01022276">
    <property type="protein sequence ID" value="CAE0447134.1"/>
    <property type="molecule type" value="Transcribed_RNA"/>
</dbReference>
<evidence type="ECO:0000256" key="1">
    <source>
        <dbReference type="SAM" id="MobiDB-lite"/>
    </source>
</evidence>
<feature type="region of interest" description="Disordered" evidence="1">
    <location>
        <begin position="146"/>
        <end position="213"/>
    </location>
</feature>
<feature type="compositionally biased region" description="Polar residues" evidence="1">
    <location>
        <begin position="203"/>
        <end position="213"/>
    </location>
</feature>
<accession>A0A7S3V2C8</accession>
<sequence>MLSSMLPSKPLDWVRGHPFTATVAAVAAAAYSFTLYKPEQLIEDQELLKNKDLDKRLSVNLKKDKRKRLGISWGDEQGGSLTEILNLSEDEYEYPLGLGGSNILLKDMDIEAEGGNAMKRHLAKTESISEVSRFFAGNNTNNNGLDSFSLDESTSDENDSSSDSISEMIYKANIGRKQKNFKDLENETHSPSSPQWGWYVSFTPPQRQQFSRH</sequence>
<dbReference type="AlphaFoldDB" id="A0A7S3V2C8"/>
<proteinExistence type="predicted"/>
<reference evidence="2" key="1">
    <citation type="submission" date="2021-01" db="EMBL/GenBank/DDBJ databases">
        <authorList>
            <person name="Corre E."/>
            <person name="Pelletier E."/>
            <person name="Niang G."/>
            <person name="Scheremetjew M."/>
            <person name="Finn R."/>
            <person name="Kale V."/>
            <person name="Holt S."/>
            <person name="Cochrane G."/>
            <person name="Meng A."/>
            <person name="Brown T."/>
            <person name="Cohen L."/>
        </authorList>
    </citation>
    <scope>NUCLEOTIDE SEQUENCE</scope>
    <source>
        <strain evidence="2">GSBS06</strain>
    </source>
</reference>
<protein>
    <submittedName>
        <fullName evidence="2">Uncharacterized protein</fullName>
    </submittedName>
</protein>
<name>A0A7S3V2C8_9STRA</name>